<feature type="compositionally biased region" description="Acidic residues" evidence="1">
    <location>
        <begin position="118"/>
        <end position="132"/>
    </location>
</feature>
<reference evidence="2 3" key="1">
    <citation type="submission" date="2016-03" db="EMBL/GenBank/DDBJ databases">
        <title>Whole genome sequencing of Grifola frondosa 9006-11.</title>
        <authorList>
            <person name="Min B."/>
            <person name="Park H."/>
            <person name="Kim J.-G."/>
            <person name="Cho H."/>
            <person name="Oh Y.-L."/>
            <person name="Kong W.-S."/>
            <person name="Choi I.-G."/>
        </authorList>
    </citation>
    <scope>NUCLEOTIDE SEQUENCE [LARGE SCALE GENOMIC DNA]</scope>
    <source>
        <strain evidence="2 3">9006-11</strain>
    </source>
</reference>
<feature type="region of interest" description="Disordered" evidence="1">
    <location>
        <begin position="199"/>
        <end position="319"/>
    </location>
</feature>
<evidence type="ECO:0000313" key="3">
    <source>
        <dbReference type="Proteomes" id="UP000092993"/>
    </source>
</evidence>
<proteinExistence type="predicted"/>
<comment type="caution">
    <text evidence="2">The sequence shown here is derived from an EMBL/GenBank/DDBJ whole genome shotgun (WGS) entry which is preliminary data.</text>
</comment>
<keyword evidence="3" id="KW-1185">Reference proteome</keyword>
<feature type="compositionally biased region" description="Basic and acidic residues" evidence="1">
    <location>
        <begin position="28"/>
        <end position="37"/>
    </location>
</feature>
<protein>
    <submittedName>
        <fullName evidence="2">Uncharacterized protein</fullName>
    </submittedName>
</protein>
<accession>A0A1C7LNU4</accession>
<gene>
    <name evidence="2" type="ORF">A0H81_14155</name>
</gene>
<feature type="compositionally biased region" description="Low complexity" evidence="1">
    <location>
        <begin position="203"/>
        <end position="225"/>
    </location>
</feature>
<feature type="region of interest" description="Disordered" evidence="1">
    <location>
        <begin position="1"/>
        <end position="37"/>
    </location>
</feature>
<feature type="compositionally biased region" description="Low complexity" evidence="1">
    <location>
        <begin position="265"/>
        <end position="281"/>
    </location>
</feature>
<dbReference type="AlphaFoldDB" id="A0A1C7LNU4"/>
<dbReference type="Proteomes" id="UP000092993">
    <property type="component" value="Unassembled WGS sequence"/>
</dbReference>
<organism evidence="2 3">
    <name type="scientific">Grifola frondosa</name>
    <name type="common">Maitake</name>
    <name type="synonym">Polyporus frondosus</name>
    <dbReference type="NCBI Taxonomy" id="5627"/>
    <lineage>
        <taxon>Eukaryota</taxon>
        <taxon>Fungi</taxon>
        <taxon>Dikarya</taxon>
        <taxon>Basidiomycota</taxon>
        <taxon>Agaricomycotina</taxon>
        <taxon>Agaricomycetes</taxon>
        <taxon>Polyporales</taxon>
        <taxon>Grifolaceae</taxon>
        <taxon>Grifola</taxon>
    </lineage>
</organism>
<feature type="region of interest" description="Disordered" evidence="1">
    <location>
        <begin position="61"/>
        <end position="185"/>
    </location>
</feature>
<evidence type="ECO:0000313" key="2">
    <source>
        <dbReference type="EMBL" id="OBZ65886.1"/>
    </source>
</evidence>
<name>A0A1C7LNU4_GRIFR</name>
<evidence type="ECO:0000256" key="1">
    <source>
        <dbReference type="SAM" id="MobiDB-lite"/>
    </source>
</evidence>
<sequence length="501" mass="54066">MAKTRPGNATKRPALPNLPAPRHTSQQVKEDKIAQEKAKMEVAAVKKKSVKKVAAIEDDMADADAHQEANRVTKPKKTNTKLQRSFAVSNILDEEEVIEASQQSKKLQKSQKRRSDQDGDDEGDEEYEDDEQELHANVRDVVIFNDEPLTDLSPSDNEVEVIKPPKKLQKTALREEVTSTQKSTGNQVSEVIVEISMGKGAAKKTASAAATTKTAVKKSSSSKTSNAQSIPEVSGLADDWEMQTPASSVDKATSAWVGKSTAPDSTRNGGTTTSRSVSSESAMAPTSTSMPAKPAQSPKNQTPARKNKMPAKISSGGGIISNDEEAERVAAINSPVKNGKRVTSNSIVKAKEEEYAGEVFDVSMIKEETENPVALTRSAPNSKSGKKVLVPAGARDNGLWSRVFLGTIKRYAGTRMQPWTLGSDAEVAQVISKIFDAVYAGTAVVKPVSMLVYVSHANQALCEWHSRTGNDAIDQVHQLFLSSPKHETNEGLQFAECILPV</sequence>
<dbReference type="EMBL" id="LUGG01000038">
    <property type="protein sequence ID" value="OBZ65886.1"/>
    <property type="molecule type" value="Genomic_DNA"/>
</dbReference>